<dbReference type="eggNOG" id="COG1475">
    <property type="taxonomic scope" value="Bacteria"/>
</dbReference>
<dbReference type="Pfam" id="PF17762">
    <property type="entry name" value="HTH_ParB"/>
    <property type="match status" value="1"/>
</dbReference>
<evidence type="ECO:0000259" key="3">
    <source>
        <dbReference type="SMART" id="SM00470"/>
    </source>
</evidence>
<dbReference type="Proteomes" id="UP000000485">
    <property type="component" value="Chromosome"/>
</dbReference>
<comment type="similarity">
    <text evidence="1">Belongs to the ParB family.</text>
</comment>
<sequence length="296" mass="32112">MTTDTSDALAAALDAVAGPRIAPTPRTRVAAPAPVLQRVLLTDLHPDPDNPRDVESEIAELAASIEQVGLLQPIIARRDGDRLVVVCGHRRLAALRRLGWRDVDVVVRREMPADQVLVAMLSENQQRVMLDPIEEARAFSRLKLQHGLTDQQVGERVGRNQAHVSGRLALLNLDPAEQEEIRAGQRTLGRAIQKGRVKAGKVRNRPKGSGWHLADTHRLASRARARCNKLEHPRGTRLGDTACGSCWESVIRADEKAALHEHSARRGECALCGQPSSGVRVAPGAPVTTSDAVVTA</sequence>
<dbReference type="GO" id="GO:0005694">
    <property type="term" value="C:chromosome"/>
    <property type="evidence" value="ECO:0007669"/>
    <property type="project" value="TreeGrafter"/>
</dbReference>
<evidence type="ECO:0000256" key="2">
    <source>
        <dbReference type="ARBA" id="ARBA00022829"/>
    </source>
</evidence>
<keyword evidence="2" id="KW-0159">Chromosome partition</keyword>
<dbReference type="GO" id="GO:0045881">
    <property type="term" value="P:positive regulation of sporulation resulting in formation of a cellular spore"/>
    <property type="evidence" value="ECO:0007669"/>
    <property type="project" value="TreeGrafter"/>
</dbReference>
<dbReference type="NCBIfam" id="TIGR00180">
    <property type="entry name" value="parB_part"/>
    <property type="match status" value="1"/>
</dbReference>
<evidence type="ECO:0000313" key="4">
    <source>
        <dbReference type="EMBL" id="AEI11846.1"/>
    </source>
</evidence>
<dbReference type="PANTHER" id="PTHR33375">
    <property type="entry name" value="CHROMOSOME-PARTITIONING PROTEIN PARB-RELATED"/>
    <property type="match status" value="1"/>
</dbReference>
<feature type="domain" description="ParB-like N-terminal" evidence="3">
    <location>
        <begin position="37"/>
        <end position="125"/>
    </location>
</feature>
<dbReference type="Gene3D" id="1.10.10.2830">
    <property type="match status" value="1"/>
</dbReference>
<evidence type="ECO:0000313" key="5">
    <source>
        <dbReference type="Proteomes" id="UP000000485"/>
    </source>
</evidence>
<dbReference type="GO" id="GO:0007059">
    <property type="term" value="P:chromosome segregation"/>
    <property type="evidence" value="ECO:0007669"/>
    <property type="project" value="UniProtKB-KW"/>
</dbReference>
<dbReference type="InterPro" id="IPR036086">
    <property type="entry name" value="ParB/Sulfiredoxin_sf"/>
</dbReference>
<dbReference type="InterPro" id="IPR041468">
    <property type="entry name" value="HTH_ParB/Spo0J"/>
</dbReference>
<dbReference type="InterPro" id="IPR003115">
    <property type="entry name" value="ParB_N"/>
</dbReference>
<dbReference type="KEGG" id="cga:Celgi_1327"/>
<dbReference type="SUPFAM" id="SSF110849">
    <property type="entry name" value="ParB/Sulfiredoxin"/>
    <property type="match status" value="1"/>
</dbReference>
<evidence type="ECO:0000256" key="1">
    <source>
        <dbReference type="ARBA" id="ARBA00006295"/>
    </source>
</evidence>
<protein>
    <submittedName>
        <fullName evidence="4">ParB-like partition protein</fullName>
    </submittedName>
</protein>
<dbReference type="InterPro" id="IPR050336">
    <property type="entry name" value="Chromosome_partition/occlusion"/>
</dbReference>
<dbReference type="RefSeq" id="WP_013883365.1">
    <property type="nucleotide sequence ID" value="NC_015671.1"/>
</dbReference>
<dbReference type="InterPro" id="IPR004437">
    <property type="entry name" value="ParB/RepB/Spo0J"/>
</dbReference>
<dbReference type="HOGENOM" id="CLU_831012_0_0_11"/>
<organism evidence="4 5">
    <name type="scientific">Cellulomonas gilvus (strain ATCC 13127 / NRRL B-14078)</name>
    <name type="common">Cellvibrio gilvus</name>
    <dbReference type="NCBI Taxonomy" id="593907"/>
    <lineage>
        <taxon>Bacteria</taxon>
        <taxon>Bacillati</taxon>
        <taxon>Actinomycetota</taxon>
        <taxon>Actinomycetes</taxon>
        <taxon>Micrococcales</taxon>
        <taxon>Cellulomonadaceae</taxon>
        <taxon>Cellulomonas</taxon>
    </lineage>
</organism>
<dbReference type="GO" id="GO:0003677">
    <property type="term" value="F:DNA binding"/>
    <property type="evidence" value="ECO:0007669"/>
    <property type="project" value="InterPro"/>
</dbReference>
<dbReference type="STRING" id="593907.Celgi_1327"/>
<accession>F8A2Z1</accession>
<dbReference type="PANTHER" id="PTHR33375:SF1">
    <property type="entry name" value="CHROMOSOME-PARTITIONING PROTEIN PARB-RELATED"/>
    <property type="match status" value="1"/>
</dbReference>
<proteinExistence type="inferred from homology"/>
<dbReference type="OrthoDB" id="3176965at2"/>
<dbReference type="Pfam" id="PF02195">
    <property type="entry name" value="ParB_N"/>
    <property type="match status" value="1"/>
</dbReference>
<dbReference type="Gene3D" id="3.90.1530.30">
    <property type="match status" value="1"/>
</dbReference>
<dbReference type="SMART" id="SM00470">
    <property type="entry name" value="ParB"/>
    <property type="match status" value="1"/>
</dbReference>
<name>F8A2Z1_CELGA</name>
<keyword evidence="5" id="KW-1185">Reference proteome</keyword>
<dbReference type="EMBL" id="CP002665">
    <property type="protein sequence ID" value="AEI11846.1"/>
    <property type="molecule type" value="Genomic_DNA"/>
</dbReference>
<reference evidence="5" key="1">
    <citation type="submission" date="2011-04" db="EMBL/GenBank/DDBJ databases">
        <title>Complete sequence of Cellvibrio gilvus ATCC 13127.</title>
        <authorList>
            <person name="Lucas S."/>
            <person name="Han J."/>
            <person name="Lapidus A."/>
            <person name="Cheng J.-F."/>
            <person name="Goodwin L."/>
            <person name="Pitluck S."/>
            <person name="Peters L."/>
            <person name="Munk A."/>
            <person name="Detter J.C."/>
            <person name="Han C."/>
            <person name="Tapia R."/>
            <person name="Land M."/>
            <person name="Hauser L."/>
            <person name="Kyrpides N."/>
            <person name="Ivanova N."/>
            <person name="Ovchinnikova G."/>
            <person name="Pagani I."/>
            <person name="Mead D."/>
            <person name="Brumm P."/>
            <person name="Woyke T."/>
        </authorList>
    </citation>
    <scope>NUCLEOTIDE SEQUENCE [LARGE SCALE GENOMIC DNA]</scope>
    <source>
        <strain evidence="5">ATCC 13127 / NRRL B-14078</strain>
    </source>
</reference>
<gene>
    <name evidence="4" type="ordered locus">Celgi_1327</name>
</gene>
<dbReference type="AlphaFoldDB" id="F8A2Z1"/>